<organism evidence="11 12">
    <name type="scientific">Cinchona calisaya</name>
    <dbReference type="NCBI Taxonomy" id="153742"/>
    <lineage>
        <taxon>Eukaryota</taxon>
        <taxon>Viridiplantae</taxon>
        <taxon>Streptophyta</taxon>
        <taxon>Embryophyta</taxon>
        <taxon>Tracheophyta</taxon>
        <taxon>Spermatophyta</taxon>
        <taxon>Magnoliopsida</taxon>
        <taxon>eudicotyledons</taxon>
        <taxon>Gunneridae</taxon>
        <taxon>Pentapetalae</taxon>
        <taxon>asterids</taxon>
        <taxon>lamiids</taxon>
        <taxon>Gentianales</taxon>
        <taxon>Rubiaceae</taxon>
        <taxon>Cinchonoideae</taxon>
        <taxon>Cinchoneae</taxon>
        <taxon>Cinchona</taxon>
    </lineage>
</organism>
<evidence type="ECO:0000256" key="4">
    <source>
        <dbReference type="ARBA" id="ARBA00022475"/>
    </source>
</evidence>
<protein>
    <recommendedName>
        <fullName evidence="10">Bidirectional sugar transporter SWEET</fullName>
    </recommendedName>
</protein>
<feature type="transmembrane region" description="Helical" evidence="10">
    <location>
        <begin position="169"/>
        <end position="190"/>
    </location>
</feature>
<dbReference type="InterPro" id="IPR004316">
    <property type="entry name" value="SWEET_rpt"/>
</dbReference>
<feature type="transmembrane region" description="Helical" evidence="10">
    <location>
        <begin position="141"/>
        <end position="163"/>
    </location>
</feature>
<dbReference type="PANTHER" id="PTHR10791">
    <property type="entry name" value="RAG1-ACTIVATING PROTEIN 1"/>
    <property type="match status" value="1"/>
</dbReference>
<evidence type="ECO:0000256" key="8">
    <source>
        <dbReference type="ARBA" id="ARBA00022989"/>
    </source>
</evidence>
<evidence type="ECO:0000313" key="11">
    <source>
        <dbReference type="EMBL" id="KAL3503286.1"/>
    </source>
</evidence>
<keyword evidence="7" id="KW-0677">Repeat</keyword>
<dbReference type="AlphaFoldDB" id="A0ABD2Y724"/>
<dbReference type="EMBL" id="JBJUIK010000015">
    <property type="protein sequence ID" value="KAL3503286.1"/>
    <property type="molecule type" value="Genomic_DNA"/>
</dbReference>
<keyword evidence="4" id="KW-1003">Cell membrane</keyword>
<feature type="transmembrane region" description="Helical" evidence="10">
    <location>
        <begin position="71"/>
        <end position="93"/>
    </location>
</feature>
<evidence type="ECO:0000256" key="10">
    <source>
        <dbReference type="RuleBase" id="RU910715"/>
    </source>
</evidence>
<keyword evidence="9 10" id="KW-0472">Membrane</keyword>
<dbReference type="PANTHER" id="PTHR10791:SF22">
    <property type="entry name" value="BIDIRECTIONAL SUGAR TRANSPORTER SWEET11"/>
    <property type="match status" value="1"/>
</dbReference>
<comment type="subcellular location">
    <subcellularLocation>
        <location evidence="1">Cell membrane</location>
        <topology evidence="1">Multi-pass membrane protein</topology>
    </subcellularLocation>
</comment>
<evidence type="ECO:0000256" key="3">
    <source>
        <dbReference type="ARBA" id="ARBA00022448"/>
    </source>
</evidence>
<keyword evidence="8 10" id="KW-1133">Transmembrane helix</keyword>
<dbReference type="Pfam" id="PF03083">
    <property type="entry name" value="MtN3_slv"/>
    <property type="match status" value="2"/>
</dbReference>
<evidence type="ECO:0000256" key="2">
    <source>
        <dbReference type="ARBA" id="ARBA00007809"/>
    </source>
</evidence>
<evidence type="ECO:0000256" key="9">
    <source>
        <dbReference type="ARBA" id="ARBA00023136"/>
    </source>
</evidence>
<dbReference type="GO" id="GO:0005886">
    <property type="term" value="C:plasma membrane"/>
    <property type="evidence" value="ECO:0007669"/>
    <property type="project" value="UniProtKB-SubCell"/>
</dbReference>
<feature type="transmembrane region" description="Helical" evidence="10">
    <location>
        <begin position="46"/>
        <end position="64"/>
    </location>
</feature>
<sequence>MYSDITSFVMRKRVYHVARCNIVSFLVKLAPLPTFYKKKSTEGFQSIPYSVALFSAMPGIYYAFLKADTALLIKINSICCFIETIYLCFYLFYAPKQARLLLKGKTCASIVGWICLVFSICVFVAPLAIVRQVIRTKSIEYMPFLLSFFLTLSAAMWFFYGFLIKDFNIAIPNILGFSFGILQMVLYLMYKNSKKVVEQMLPAIHNQIIVPEEQKLPELQEQIIDVVNLSANAYSEIVQVNSPQFINENGHGKDVDDKPTVVDKITEALN</sequence>
<reference evidence="11 12" key="1">
    <citation type="submission" date="2024-11" db="EMBL/GenBank/DDBJ databases">
        <title>A near-complete genome assembly of Cinchona calisaya.</title>
        <authorList>
            <person name="Lian D.C."/>
            <person name="Zhao X.W."/>
            <person name="Wei L."/>
        </authorList>
    </citation>
    <scope>NUCLEOTIDE SEQUENCE [LARGE SCALE GENOMIC DNA]</scope>
    <source>
        <tissue evidence="11">Nenye</tissue>
    </source>
</reference>
<accession>A0ABD2Y724</accession>
<keyword evidence="6 10" id="KW-0812">Transmembrane</keyword>
<gene>
    <name evidence="11" type="ORF">ACH5RR_037735</name>
</gene>
<dbReference type="Gene3D" id="1.20.1280.290">
    <property type="match status" value="2"/>
</dbReference>
<dbReference type="Proteomes" id="UP001630127">
    <property type="component" value="Unassembled WGS sequence"/>
</dbReference>
<evidence type="ECO:0000256" key="6">
    <source>
        <dbReference type="ARBA" id="ARBA00022692"/>
    </source>
</evidence>
<comment type="function">
    <text evidence="10">Mediates both low-affinity uptake and efflux of sugar across the membrane.</text>
</comment>
<dbReference type="FunFam" id="1.20.1280.290:FF:000003">
    <property type="entry name" value="Bidirectional sugar transporter SWEET"/>
    <property type="match status" value="1"/>
</dbReference>
<evidence type="ECO:0000256" key="5">
    <source>
        <dbReference type="ARBA" id="ARBA00022597"/>
    </source>
</evidence>
<evidence type="ECO:0000256" key="7">
    <source>
        <dbReference type="ARBA" id="ARBA00022737"/>
    </source>
</evidence>
<evidence type="ECO:0000256" key="1">
    <source>
        <dbReference type="ARBA" id="ARBA00004651"/>
    </source>
</evidence>
<keyword evidence="5 10" id="KW-0762">Sugar transport</keyword>
<keyword evidence="12" id="KW-1185">Reference proteome</keyword>
<evidence type="ECO:0000313" key="12">
    <source>
        <dbReference type="Proteomes" id="UP001630127"/>
    </source>
</evidence>
<comment type="caution">
    <text evidence="11">The sequence shown here is derived from an EMBL/GenBank/DDBJ whole genome shotgun (WGS) entry which is preliminary data.</text>
</comment>
<dbReference type="InterPro" id="IPR047664">
    <property type="entry name" value="SWEET"/>
</dbReference>
<proteinExistence type="inferred from homology"/>
<keyword evidence="3 10" id="KW-0813">Transport</keyword>
<feature type="transmembrane region" description="Helical" evidence="10">
    <location>
        <begin position="108"/>
        <end position="129"/>
    </location>
</feature>
<name>A0ABD2Y724_9GENT</name>
<comment type="caution">
    <text evidence="10">Lacks conserved residue(s) required for the propagation of feature annotation.</text>
</comment>
<comment type="similarity">
    <text evidence="2 10">Belongs to the SWEET sugar transporter family.</text>
</comment>